<feature type="domain" description="NADH:ubiquinone oxidoreductase-like 20kDa subunit" evidence="7">
    <location>
        <begin position="42"/>
        <end position="129"/>
    </location>
</feature>
<dbReference type="Gene3D" id="3.40.50.12280">
    <property type="match status" value="1"/>
</dbReference>
<dbReference type="EMBL" id="CAFBRC010000002">
    <property type="protein sequence ID" value="CAB5070852.1"/>
    <property type="molecule type" value="Genomic_DNA"/>
</dbReference>
<evidence type="ECO:0000259" key="7">
    <source>
        <dbReference type="Pfam" id="PF01058"/>
    </source>
</evidence>
<comment type="cofactor">
    <cofactor evidence="1">
        <name>[4Fe-4S] cluster</name>
        <dbReference type="ChEBI" id="CHEBI:49883"/>
    </cofactor>
</comment>
<sequence length="137" mass="13766">MITLTNVELPGGRVVALAEIPLACCALEVYALRASCAESAAAPTEALLLVSGTLTTALLCEIQVALAQFQAYLPELPHRIVAVGACATSGGPYWDSPTVIPGLAEIGIHPDLYIAGCPPSPGAIASALSGALQGVSA</sequence>
<evidence type="ECO:0000313" key="11">
    <source>
        <dbReference type="EMBL" id="CAB5070852.1"/>
    </source>
</evidence>
<dbReference type="EMBL" id="CAEZXB010000004">
    <property type="protein sequence ID" value="CAB4669721.1"/>
    <property type="molecule type" value="Genomic_DNA"/>
</dbReference>
<evidence type="ECO:0000256" key="6">
    <source>
        <dbReference type="ARBA" id="ARBA00023014"/>
    </source>
</evidence>
<dbReference type="GO" id="GO:0046872">
    <property type="term" value="F:metal ion binding"/>
    <property type="evidence" value="ECO:0007669"/>
    <property type="project" value="UniProtKB-KW"/>
</dbReference>
<keyword evidence="3" id="KW-0004">4Fe-4S</keyword>
<evidence type="ECO:0000313" key="8">
    <source>
        <dbReference type="EMBL" id="CAB4669721.1"/>
    </source>
</evidence>
<dbReference type="SUPFAM" id="SSF56770">
    <property type="entry name" value="HydA/Nqo6-like"/>
    <property type="match status" value="1"/>
</dbReference>
<name>A0A6J6NAG9_9ZZZZ</name>
<accession>A0A6J6NAG9</accession>
<evidence type="ECO:0000256" key="2">
    <source>
        <dbReference type="ARBA" id="ARBA00009173"/>
    </source>
</evidence>
<dbReference type="PANTHER" id="PTHR42989:SF1">
    <property type="entry name" value="FORMATE HYDROGENLYASE SUBUNIT 7-RELATED"/>
    <property type="match status" value="1"/>
</dbReference>
<dbReference type="Pfam" id="PF01058">
    <property type="entry name" value="Oxidored_q6"/>
    <property type="match status" value="1"/>
</dbReference>
<evidence type="ECO:0000256" key="4">
    <source>
        <dbReference type="ARBA" id="ARBA00022723"/>
    </source>
</evidence>
<dbReference type="EMBL" id="CAEZXN010000001">
    <property type="protein sequence ID" value="CAB4683139.1"/>
    <property type="molecule type" value="Genomic_DNA"/>
</dbReference>
<keyword evidence="6" id="KW-0411">Iron-sulfur</keyword>
<dbReference type="EMBL" id="CAFBAA010000016">
    <property type="protein sequence ID" value="CAB4843017.1"/>
    <property type="molecule type" value="Genomic_DNA"/>
</dbReference>
<reference evidence="9" key="1">
    <citation type="submission" date="2020-05" db="EMBL/GenBank/DDBJ databases">
        <authorList>
            <person name="Chiriac C."/>
            <person name="Salcher M."/>
            <person name="Ghai R."/>
            <person name="Kavagutti S V."/>
        </authorList>
    </citation>
    <scope>NUCLEOTIDE SEQUENCE</scope>
</reference>
<organism evidence="9">
    <name type="scientific">freshwater metagenome</name>
    <dbReference type="NCBI Taxonomy" id="449393"/>
    <lineage>
        <taxon>unclassified sequences</taxon>
        <taxon>metagenomes</taxon>
        <taxon>ecological metagenomes</taxon>
    </lineage>
</organism>
<proteinExistence type="inferred from homology"/>
<dbReference type="InterPro" id="IPR052375">
    <property type="entry name" value="Complex_I_20kDa-like"/>
</dbReference>
<evidence type="ECO:0000256" key="1">
    <source>
        <dbReference type="ARBA" id="ARBA00001966"/>
    </source>
</evidence>
<dbReference type="GO" id="GO:0051539">
    <property type="term" value="F:4 iron, 4 sulfur cluster binding"/>
    <property type="evidence" value="ECO:0007669"/>
    <property type="project" value="UniProtKB-KW"/>
</dbReference>
<evidence type="ECO:0000313" key="10">
    <source>
        <dbReference type="EMBL" id="CAB4843017.1"/>
    </source>
</evidence>
<dbReference type="PANTHER" id="PTHR42989">
    <property type="entry name" value="HYDROGENASE-4 COMPONENT I"/>
    <property type="match status" value="1"/>
</dbReference>
<comment type="similarity">
    <text evidence="2">Belongs to the complex I 20 kDa subunit family.</text>
</comment>
<evidence type="ECO:0000256" key="5">
    <source>
        <dbReference type="ARBA" id="ARBA00023004"/>
    </source>
</evidence>
<dbReference type="InterPro" id="IPR006137">
    <property type="entry name" value="NADH_UbQ_OxRdtase-like_20kDa"/>
</dbReference>
<gene>
    <name evidence="8" type="ORF">UFOPK2342_00358</name>
    <name evidence="9" type="ORF">UFOPK2423_00081</name>
    <name evidence="10" type="ORF">UFOPK3266_00784</name>
    <name evidence="11" type="ORF">UFOPK4367_00043</name>
</gene>
<evidence type="ECO:0000256" key="3">
    <source>
        <dbReference type="ARBA" id="ARBA00022485"/>
    </source>
</evidence>
<evidence type="ECO:0000313" key="9">
    <source>
        <dbReference type="EMBL" id="CAB4683139.1"/>
    </source>
</evidence>
<dbReference type="AlphaFoldDB" id="A0A6J6NAG9"/>
<keyword evidence="4" id="KW-0479">Metal-binding</keyword>
<protein>
    <submittedName>
        <fullName evidence="9">Unannotated protein</fullName>
    </submittedName>
</protein>
<keyword evidence="5" id="KW-0408">Iron</keyword>